<evidence type="ECO:0000313" key="1">
    <source>
        <dbReference type="EMBL" id="JAP75830.1"/>
    </source>
</evidence>
<name>A0A131YBM0_RHIAP</name>
<dbReference type="EMBL" id="GEDV01012727">
    <property type="protein sequence ID" value="JAP75830.1"/>
    <property type="molecule type" value="Transcribed_RNA"/>
</dbReference>
<accession>A0A131YBM0</accession>
<dbReference type="AlphaFoldDB" id="A0A131YBM0"/>
<organism evidence="1">
    <name type="scientific">Rhipicephalus appendiculatus</name>
    <name type="common">Brown ear tick</name>
    <dbReference type="NCBI Taxonomy" id="34631"/>
    <lineage>
        <taxon>Eukaryota</taxon>
        <taxon>Metazoa</taxon>
        <taxon>Ecdysozoa</taxon>
        <taxon>Arthropoda</taxon>
        <taxon>Chelicerata</taxon>
        <taxon>Arachnida</taxon>
        <taxon>Acari</taxon>
        <taxon>Parasitiformes</taxon>
        <taxon>Ixodida</taxon>
        <taxon>Ixodoidea</taxon>
        <taxon>Ixodidae</taxon>
        <taxon>Rhipicephalinae</taxon>
        <taxon>Rhipicephalus</taxon>
        <taxon>Rhipicephalus</taxon>
    </lineage>
</organism>
<proteinExistence type="predicted"/>
<reference evidence="1" key="1">
    <citation type="journal article" date="2016" name="Ticks Tick Borne Dis.">
        <title>De novo assembly and annotation of the salivary gland transcriptome of Rhipicephalus appendiculatus male and female ticks during blood feeding.</title>
        <authorList>
            <person name="de Castro M.H."/>
            <person name="de Klerk D."/>
            <person name="Pienaar R."/>
            <person name="Latif A.A."/>
            <person name="Rees D.J."/>
            <person name="Mans B.J."/>
        </authorList>
    </citation>
    <scope>NUCLEOTIDE SEQUENCE</scope>
    <source>
        <tissue evidence="1">Salivary glands</tissue>
    </source>
</reference>
<protein>
    <submittedName>
        <fullName evidence="1">Uncharacterized protein</fullName>
    </submittedName>
</protein>
<sequence>MRCMSVACDVSWVLGAGTCERKTRGSTSCRLDGGRPHRTCLGGTGVRLRCASGAAGVRAGGRNVVRLLVLFRDALHGFGVTLVMAICRTVGAPAVGVWPRCRGWADFVRGRLGFIILAVPGGRSRRGSRPGGGSGSRPA</sequence>